<evidence type="ECO:0000256" key="2">
    <source>
        <dbReference type="ARBA" id="ARBA00021975"/>
    </source>
</evidence>
<dbReference type="InterPro" id="IPR020667">
    <property type="entry name" value="DNA_mismatch_repair_MutL"/>
</dbReference>
<dbReference type="Gene3D" id="3.30.1370.100">
    <property type="entry name" value="MutL, C-terminal domain, regulatory subdomain"/>
    <property type="match status" value="1"/>
</dbReference>
<dbReference type="Gene3D" id="3.30.230.10">
    <property type="match status" value="1"/>
</dbReference>
<keyword evidence="9" id="KW-1185">Reference proteome</keyword>
<dbReference type="Gene3D" id="3.30.565.10">
    <property type="entry name" value="Histidine kinase-like ATPase, C-terminal domain"/>
    <property type="match status" value="1"/>
</dbReference>
<dbReference type="CDD" id="cd00782">
    <property type="entry name" value="MutL_Trans"/>
    <property type="match status" value="1"/>
</dbReference>
<feature type="domain" description="MutL C-terminal dimerisation" evidence="6">
    <location>
        <begin position="472"/>
        <end position="614"/>
    </location>
</feature>
<dbReference type="InterPro" id="IPR037198">
    <property type="entry name" value="MutL_C_sf"/>
</dbReference>
<dbReference type="InterPro" id="IPR042120">
    <property type="entry name" value="MutL_C_dimsub"/>
</dbReference>
<gene>
    <name evidence="5 8" type="primary">mutL</name>
    <name evidence="8" type="ORF">J7I42_07125</name>
</gene>
<evidence type="ECO:0000256" key="4">
    <source>
        <dbReference type="ARBA" id="ARBA00023204"/>
    </source>
</evidence>
<evidence type="ECO:0000313" key="9">
    <source>
        <dbReference type="Proteomes" id="UP000677244"/>
    </source>
</evidence>
<dbReference type="InterPro" id="IPR038973">
    <property type="entry name" value="MutL/Mlh/Pms-like"/>
</dbReference>
<dbReference type="InterPro" id="IPR014721">
    <property type="entry name" value="Ribsml_uS5_D2-typ_fold_subgr"/>
</dbReference>
<feature type="domain" description="DNA mismatch repair protein S5" evidence="7">
    <location>
        <begin position="209"/>
        <end position="327"/>
    </location>
</feature>
<dbReference type="PANTHER" id="PTHR10073">
    <property type="entry name" value="DNA MISMATCH REPAIR PROTEIN MLH, PMS, MUTL"/>
    <property type="match status" value="1"/>
</dbReference>
<dbReference type="InterPro" id="IPR013507">
    <property type="entry name" value="DNA_mismatch_S5_2-like"/>
</dbReference>
<dbReference type="SUPFAM" id="SSF55874">
    <property type="entry name" value="ATPase domain of HSP90 chaperone/DNA topoisomerase II/histidine kinase"/>
    <property type="match status" value="1"/>
</dbReference>
<dbReference type="SUPFAM" id="SSF118116">
    <property type="entry name" value="DNA mismatch repair protein MutL"/>
    <property type="match status" value="1"/>
</dbReference>
<dbReference type="Pfam" id="PF13589">
    <property type="entry name" value="HATPase_c_3"/>
    <property type="match status" value="1"/>
</dbReference>
<dbReference type="InterPro" id="IPR014762">
    <property type="entry name" value="DNA_mismatch_repair_CS"/>
</dbReference>
<dbReference type="HAMAP" id="MF_00149">
    <property type="entry name" value="DNA_mis_repair"/>
    <property type="match status" value="1"/>
</dbReference>
<dbReference type="PROSITE" id="PS00058">
    <property type="entry name" value="DNA_MISMATCH_REPAIR_1"/>
    <property type="match status" value="1"/>
</dbReference>
<evidence type="ECO:0000256" key="3">
    <source>
        <dbReference type="ARBA" id="ARBA00022763"/>
    </source>
</evidence>
<reference evidence="8 9" key="1">
    <citation type="submission" date="2021-03" db="EMBL/GenBank/DDBJ databases">
        <title>Assistant Professor.</title>
        <authorList>
            <person name="Huq M.A."/>
        </authorList>
    </citation>
    <scope>NUCLEOTIDE SEQUENCE [LARGE SCALE GENOMIC DNA]</scope>
    <source>
        <strain evidence="8 9">MAH-29</strain>
    </source>
</reference>
<sequence length="656" mass="73319">MADIIHLLPDNIANQIAAGEVIQRPASAVKELLENAVDAGATEVKLIVQDAGKQLVQVIDNGKGMSETDARMSFERHATSKIRNIDDLFHIRTMGFRGEALASIAAVAQVELKTKRADDETGTYLEIENSQVKLQEPVAATNGTSIAMKNLFFNVPARRNFLKSNAAEMRHIIDEFMRVALSFPNIFFSLTNNGTQIFHLEKGSLKQRIVQVLGQHYNARLVTVQEKTDYLNIYGFVGKPDTAKKTRGDQYFFVNNRFIRSSYLNHAVMSAFKEMIPADSFPLYALFIDLDPAQVDINVHPTKQEIKFEDEKIVYAFVQAAVKHALAQFSITPTLEFDLDPTIQQLDALNKPFTEDQQQAARSSDLAKNFQQRGQAHFIQPTDKAELKHWKDFFEKGEGNPAISNPQQGGAGWQPTIGNNTSTGYTDNSGQKEEKFESLLDKLKKQEGGGDYVPAAQQYTPFAKQLVDDNALLFQLHGTYIVAPTSRGFMLIHQQLAHERILYERFAAATVGKSIPAQRSLFPVTLQLSASDAVLLQELAADLNQLGYLIEPFGANAFVIQGTPADVSAGNEKQAIENLLEQFKHFSSDLKFSRREKLIRSLAWQQAIKPGSFLSLDEMRGLTTDLFKCAQPNVTAGGNPTYIEFKKDYLEQLFKR</sequence>
<keyword evidence="3 5" id="KW-0227">DNA damage</keyword>
<dbReference type="InterPro" id="IPR014790">
    <property type="entry name" value="MutL_C"/>
</dbReference>
<dbReference type="SMART" id="SM00853">
    <property type="entry name" value="MutL_C"/>
    <property type="match status" value="1"/>
</dbReference>
<dbReference type="PANTHER" id="PTHR10073:SF12">
    <property type="entry name" value="DNA MISMATCH REPAIR PROTEIN MLH1"/>
    <property type="match status" value="1"/>
</dbReference>
<comment type="similarity">
    <text evidence="1 5">Belongs to the DNA mismatch repair MutL/HexB family.</text>
</comment>
<dbReference type="Gene3D" id="3.30.1540.20">
    <property type="entry name" value="MutL, C-terminal domain, dimerisation subdomain"/>
    <property type="match status" value="1"/>
</dbReference>
<dbReference type="GO" id="GO:0004519">
    <property type="term" value="F:endonuclease activity"/>
    <property type="evidence" value="ECO:0007669"/>
    <property type="project" value="UniProtKB-KW"/>
</dbReference>
<dbReference type="Pfam" id="PF08676">
    <property type="entry name" value="MutL_C"/>
    <property type="match status" value="1"/>
</dbReference>
<dbReference type="RefSeq" id="WP_209138084.1">
    <property type="nucleotide sequence ID" value="NZ_JAGHKO010000001.1"/>
</dbReference>
<evidence type="ECO:0000259" key="7">
    <source>
        <dbReference type="SMART" id="SM01340"/>
    </source>
</evidence>
<evidence type="ECO:0000256" key="5">
    <source>
        <dbReference type="HAMAP-Rule" id="MF_00149"/>
    </source>
</evidence>
<keyword evidence="8" id="KW-0540">Nuclease</keyword>
<protein>
    <recommendedName>
        <fullName evidence="2 5">DNA mismatch repair protein MutL</fullName>
    </recommendedName>
</protein>
<dbReference type="SUPFAM" id="SSF54211">
    <property type="entry name" value="Ribosomal protein S5 domain 2-like"/>
    <property type="match status" value="1"/>
</dbReference>
<accession>A0ABS3YQ63</accession>
<keyword evidence="8" id="KW-0255">Endonuclease</keyword>
<name>A0ABS3YQ63_9BACT</name>
<organism evidence="8 9">
    <name type="scientific">Niastella soli</name>
    <dbReference type="NCBI Taxonomy" id="2821487"/>
    <lineage>
        <taxon>Bacteria</taxon>
        <taxon>Pseudomonadati</taxon>
        <taxon>Bacteroidota</taxon>
        <taxon>Chitinophagia</taxon>
        <taxon>Chitinophagales</taxon>
        <taxon>Chitinophagaceae</taxon>
        <taxon>Niastella</taxon>
    </lineage>
</organism>
<dbReference type="InterPro" id="IPR020568">
    <property type="entry name" value="Ribosomal_Su5_D2-typ_SF"/>
</dbReference>
<evidence type="ECO:0000313" key="8">
    <source>
        <dbReference type="EMBL" id="MBO9200032.1"/>
    </source>
</evidence>
<comment type="caution">
    <text evidence="8">The sequence shown here is derived from an EMBL/GenBank/DDBJ whole genome shotgun (WGS) entry which is preliminary data.</text>
</comment>
<dbReference type="Pfam" id="PF01119">
    <property type="entry name" value="DNA_mis_repair"/>
    <property type="match status" value="1"/>
</dbReference>
<keyword evidence="4 5" id="KW-0234">DNA repair</keyword>
<dbReference type="InterPro" id="IPR042121">
    <property type="entry name" value="MutL_C_regsub"/>
</dbReference>
<keyword evidence="8" id="KW-0378">Hydrolase</keyword>
<evidence type="ECO:0000259" key="6">
    <source>
        <dbReference type="SMART" id="SM00853"/>
    </source>
</evidence>
<dbReference type="InterPro" id="IPR002099">
    <property type="entry name" value="MutL/Mlh/PMS"/>
</dbReference>
<dbReference type="InterPro" id="IPR036890">
    <property type="entry name" value="HATPase_C_sf"/>
</dbReference>
<comment type="function">
    <text evidence="5">This protein is involved in the repair of mismatches in DNA. It is required for dam-dependent methyl-directed DNA mismatch repair. May act as a 'molecular matchmaker', a protein that promotes the formation of a stable complex between two or more DNA-binding proteins in an ATP-dependent manner without itself being part of a final effector complex.</text>
</comment>
<dbReference type="Proteomes" id="UP000677244">
    <property type="component" value="Unassembled WGS sequence"/>
</dbReference>
<proteinExistence type="inferred from homology"/>
<dbReference type="CDD" id="cd16926">
    <property type="entry name" value="HATPase_MutL-MLH-PMS-like"/>
    <property type="match status" value="1"/>
</dbReference>
<dbReference type="NCBIfam" id="TIGR00585">
    <property type="entry name" value="mutl"/>
    <property type="match status" value="1"/>
</dbReference>
<dbReference type="EMBL" id="JAGHKO010000001">
    <property type="protein sequence ID" value="MBO9200032.1"/>
    <property type="molecule type" value="Genomic_DNA"/>
</dbReference>
<evidence type="ECO:0000256" key="1">
    <source>
        <dbReference type="ARBA" id="ARBA00006082"/>
    </source>
</evidence>
<dbReference type="SMART" id="SM01340">
    <property type="entry name" value="DNA_mis_repair"/>
    <property type="match status" value="1"/>
</dbReference>